<organism evidence="7 8">
    <name type="scientific">Candidatus Jorgensenbacteria bacterium CG_4_10_14_0_8_um_filter_39_13</name>
    <dbReference type="NCBI Taxonomy" id="1974589"/>
    <lineage>
        <taxon>Bacteria</taxon>
        <taxon>Candidatus Joergenseniibacteriota</taxon>
    </lineage>
</organism>
<evidence type="ECO:0000313" key="8">
    <source>
        <dbReference type="Proteomes" id="UP000230238"/>
    </source>
</evidence>
<keyword evidence="3" id="KW-0547">Nucleotide-binding</keyword>
<dbReference type="InterPro" id="IPR009000">
    <property type="entry name" value="Transl_B-barrel_sf"/>
</dbReference>
<dbReference type="InterPro" id="IPR015760">
    <property type="entry name" value="TIF_IF2"/>
</dbReference>
<dbReference type="Gene3D" id="3.40.50.10050">
    <property type="entry name" value="Translation initiation factor IF- 2, domain 3"/>
    <property type="match status" value="1"/>
</dbReference>
<evidence type="ECO:0000313" key="7">
    <source>
        <dbReference type="EMBL" id="PIY95635.1"/>
    </source>
</evidence>
<name>A0A2M7RFV2_9BACT</name>
<evidence type="ECO:0000259" key="6">
    <source>
        <dbReference type="PROSITE" id="PS51722"/>
    </source>
</evidence>
<dbReference type="Gene3D" id="2.40.30.10">
    <property type="entry name" value="Translation factors"/>
    <property type="match status" value="2"/>
</dbReference>
<dbReference type="SUPFAM" id="SSF52156">
    <property type="entry name" value="Initiation factor IF2/eIF5b, domain 3"/>
    <property type="match status" value="1"/>
</dbReference>
<feature type="domain" description="Tr-type G" evidence="6">
    <location>
        <begin position="48"/>
        <end position="264"/>
    </location>
</feature>
<dbReference type="InterPro" id="IPR036925">
    <property type="entry name" value="TIF_IF2_dom3_sf"/>
</dbReference>
<protein>
    <recommendedName>
        <fullName evidence="6">Tr-type G domain-containing protein</fullName>
    </recommendedName>
</protein>
<dbReference type="PROSITE" id="PS51722">
    <property type="entry name" value="G_TR_2"/>
    <property type="match status" value="1"/>
</dbReference>
<dbReference type="AlphaFoldDB" id="A0A2M7RFV2"/>
<dbReference type="CDD" id="cd01887">
    <property type="entry name" value="IF2_eIF5B"/>
    <property type="match status" value="1"/>
</dbReference>
<dbReference type="PANTHER" id="PTHR43381">
    <property type="entry name" value="TRANSLATION INITIATION FACTOR IF-2-RELATED"/>
    <property type="match status" value="1"/>
</dbReference>
<dbReference type="Gene3D" id="3.40.50.300">
    <property type="entry name" value="P-loop containing nucleotide triphosphate hydrolases"/>
    <property type="match status" value="1"/>
</dbReference>
<dbReference type="PRINTS" id="PR00315">
    <property type="entry name" value="ELONGATNFCT"/>
</dbReference>
<dbReference type="Proteomes" id="UP000230238">
    <property type="component" value="Unassembled WGS sequence"/>
</dbReference>
<dbReference type="NCBIfam" id="TIGR00231">
    <property type="entry name" value="small_GTP"/>
    <property type="match status" value="1"/>
</dbReference>
<evidence type="ECO:0000256" key="1">
    <source>
        <dbReference type="ARBA" id="ARBA00007733"/>
    </source>
</evidence>
<keyword evidence="5" id="KW-0342">GTP-binding</keyword>
<evidence type="ECO:0000256" key="3">
    <source>
        <dbReference type="ARBA" id="ARBA00022741"/>
    </source>
</evidence>
<dbReference type="PANTHER" id="PTHR43381:SF4">
    <property type="entry name" value="EUKARYOTIC TRANSLATION INITIATION FACTOR 5B"/>
    <property type="match status" value="1"/>
</dbReference>
<accession>A0A2M7RFV2</accession>
<proteinExistence type="inferred from homology"/>
<dbReference type="Pfam" id="PF00009">
    <property type="entry name" value="GTP_EFTU"/>
    <property type="match status" value="1"/>
</dbReference>
<dbReference type="GO" id="GO:0003743">
    <property type="term" value="F:translation initiation factor activity"/>
    <property type="evidence" value="ECO:0007669"/>
    <property type="project" value="UniProtKB-KW"/>
</dbReference>
<dbReference type="GO" id="GO:0005737">
    <property type="term" value="C:cytoplasm"/>
    <property type="evidence" value="ECO:0007669"/>
    <property type="project" value="TreeGrafter"/>
</dbReference>
<dbReference type="Pfam" id="PF11987">
    <property type="entry name" value="IF-2"/>
    <property type="match status" value="1"/>
</dbReference>
<dbReference type="InterPro" id="IPR000795">
    <property type="entry name" value="T_Tr_GTP-bd_dom"/>
</dbReference>
<evidence type="ECO:0000256" key="2">
    <source>
        <dbReference type="ARBA" id="ARBA00022540"/>
    </source>
</evidence>
<evidence type="ECO:0000256" key="5">
    <source>
        <dbReference type="ARBA" id="ARBA00023134"/>
    </source>
</evidence>
<comment type="caution">
    <text evidence="7">The sequence shown here is derived from an EMBL/GenBank/DDBJ whole genome shotgun (WGS) entry which is preliminary data.</text>
</comment>
<dbReference type="InterPro" id="IPR005225">
    <property type="entry name" value="Small_GTP-bd"/>
</dbReference>
<dbReference type="InterPro" id="IPR027417">
    <property type="entry name" value="P-loop_NTPase"/>
</dbReference>
<sequence>MRRLRNPCNYSIFLLILQDMLEIRNSKFKIQNLLPRPSSSAGQESRLARPPIVVVMGHVDHGKTTLLSYIRKTKMPKEPGEITQSIGAYEITHTQINTDKTQINADNISVNQRSNQRESAIDVSVNQRSNQPESAPSEGRKITFIDTPGHEAFSQMRSRGAKIADLAILVVAADDGVKPQTKEALGHIKAEELPFIVAINKIDKPQADVEKTKNELLQNSVFLEGLGGNISYQLISAKTGQGIDELLDLILLAAELEDLKYEPEGETQGFIISVKSDPRRGLTVGVIVKNGALKIGQEIATSTAKGKIKILENFLGERVIKLEPSSPALIFGFETPPLAGANFVAGNPPKIEILEMKEPEKEKPTSFPAEAKNVLLVLLKADETGSLEALEKILFYLNQQIPEIIIKIIDRSIGNIFENDIKLASGAKAMIIGFRVSPNQPIKNLAQILNVKIISSEIIYNLEKEIKELLKKMSTSTKRIVEILATFGKRKGKQQIIGGRILEGPVKNKESFEIWFNEERLGQGKILNLQSQRKDIGEAKKDQEIGLLVESDAAITIGHHLILLD</sequence>
<evidence type="ECO:0000256" key="4">
    <source>
        <dbReference type="ARBA" id="ARBA00022917"/>
    </source>
</evidence>
<dbReference type="SUPFAM" id="SSF50447">
    <property type="entry name" value="Translation proteins"/>
    <property type="match status" value="2"/>
</dbReference>
<dbReference type="EMBL" id="PFME01000037">
    <property type="protein sequence ID" value="PIY95635.1"/>
    <property type="molecule type" value="Genomic_DNA"/>
</dbReference>
<dbReference type="FunFam" id="3.40.50.10050:FF:000001">
    <property type="entry name" value="Translation initiation factor IF-2"/>
    <property type="match status" value="1"/>
</dbReference>
<dbReference type="GO" id="GO:0005525">
    <property type="term" value="F:GTP binding"/>
    <property type="evidence" value="ECO:0007669"/>
    <property type="project" value="UniProtKB-KW"/>
</dbReference>
<dbReference type="InterPro" id="IPR023115">
    <property type="entry name" value="TIF_IF2_dom3"/>
</dbReference>
<keyword evidence="2" id="KW-0396">Initiation factor</keyword>
<dbReference type="SUPFAM" id="SSF52540">
    <property type="entry name" value="P-loop containing nucleoside triphosphate hydrolases"/>
    <property type="match status" value="1"/>
</dbReference>
<reference evidence="8" key="1">
    <citation type="submission" date="2017-09" db="EMBL/GenBank/DDBJ databases">
        <title>Depth-based differentiation of microbial function through sediment-hosted aquifers and enrichment of novel symbionts in the deep terrestrial subsurface.</title>
        <authorList>
            <person name="Probst A.J."/>
            <person name="Ladd B."/>
            <person name="Jarett J.K."/>
            <person name="Geller-Mcgrath D.E."/>
            <person name="Sieber C.M.K."/>
            <person name="Emerson J.B."/>
            <person name="Anantharaman K."/>
            <person name="Thomas B.C."/>
            <person name="Malmstrom R."/>
            <person name="Stieglmeier M."/>
            <person name="Klingl A."/>
            <person name="Woyke T."/>
            <person name="Ryan C.M."/>
            <person name="Banfield J.F."/>
        </authorList>
    </citation>
    <scope>NUCLEOTIDE SEQUENCE [LARGE SCALE GENOMIC DNA]</scope>
</reference>
<comment type="similarity">
    <text evidence="1">Belongs to the TRAFAC class translation factor GTPase superfamily. Classic translation factor GTPase family. IF-2 subfamily.</text>
</comment>
<gene>
    <name evidence="7" type="ORF">COY65_02785</name>
</gene>
<keyword evidence="4" id="KW-0648">Protein biosynthesis</keyword>
<dbReference type="GO" id="GO:0003924">
    <property type="term" value="F:GTPase activity"/>
    <property type="evidence" value="ECO:0007669"/>
    <property type="project" value="InterPro"/>
</dbReference>